<dbReference type="Pfam" id="PF00069">
    <property type="entry name" value="Pkinase"/>
    <property type="match status" value="1"/>
</dbReference>
<evidence type="ECO:0000313" key="8">
    <source>
        <dbReference type="Proteomes" id="UP001439008"/>
    </source>
</evidence>
<dbReference type="PANTHER" id="PTHR24351">
    <property type="entry name" value="RIBOSOMAL PROTEIN S6 KINASE"/>
    <property type="match status" value="1"/>
</dbReference>
<dbReference type="PROSITE" id="PS00108">
    <property type="entry name" value="PROTEIN_KINASE_ST"/>
    <property type="match status" value="1"/>
</dbReference>
<keyword evidence="8" id="KW-1185">Reference proteome</keyword>
<keyword evidence="5" id="KW-0067">ATP-binding</keyword>
<dbReference type="InterPro" id="IPR008271">
    <property type="entry name" value="Ser/Thr_kinase_AS"/>
</dbReference>
<evidence type="ECO:0000256" key="5">
    <source>
        <dbReference type="ARBA" id="ARBA00022840"/>
    </source>
</evidence>
<dbReference type="InterPro" id="IPR000719">
    <property type="entry name" value="Prot_kinase_dom"/>
</dbReference>
<evidence type="ECO:0000256" key="2">
    <source>
        <dbReference type="ARBA" id="ARBA00022679"/>
    </source>
</evidence>
<protein>
    <recommendedName>
        <fullName evidence="6">Protein kinase domain-containing protein</fullName>
    </recommendedName>
</protein>
<keyword evidence="3" id="KW-0547">Nucleotide-binding</keyword>
<evidence type="ECO:0000259" key="6">
    <source>
        <dbReference type="PROSITE" id="PS50011"/>
    </source>
</evidence>
<dbReference type="InterPro" id="IPR011009">
    <property type="entry name" value="Kinase-like_dom_sf"/>
</dbReference>
<gene>
    <name evidence="7" type="ORF">MHBO_002564</name>
</gene>
<evidence type="ECO:0000256" key="3">
    <source>
        <dbReference type="ARBA" id="ARBA00022741"/>
    </source>
</evidence>
<dbReference type="SUPFAM" id="SSF56112">
    <property type="entry name" value="Protein kinase-like (PK-like)"/>
    <property type="match status" value="1"/>
</dbReference>
<comment type="caution">
    <text evidence="7">The sequence shown here is derived from an EMBL/GenBank/DDBJ whole genome shotgun (WGS) entry which is preliminary data.</text>
</comment>
<keyword evidence="4" id="KW-0418">Kinase</keyword>
<feature type="domain" description="Protein kinase" evidence="6">
    <location>
        <begin position="1"/>
        <end position="163"/>
    </location>
</feature>
<accession>A0ABV2AN81</accession>
<dbReference type="Gene3D" id="1.10.510.10">
    <property type="entry name" value="Transferase(Phosphotransferase) domain 1"/>
    <property type="match status" value="1"/>
</dbReference>
<evidence type="ECO:0000256" key="1">
    <source>
        <dbReference type="ARBA" id="ARBA00022527"/>
    </source>
</evidence>
<organism evidence="7 8">
    <name type="scientific">Bonamia ostreae</name>
    <dbReference type="NCBI Taxonomy" id="126728"/>
    <lineage>
        <taxon>Eukaryota</taxon>
        <taxon>Sar</taxon>
        <taxon>Rhizaria</taxon>
        <taxon>Endomyxa</taxon>
        <taxon>Ascetosporea</taxon>
        <taxon>Haplosporida</taxon>
        <taxon>Bonamia</taxon>
    </lineage>
</organism>
<evidence type="ECO:0000313" key="7">
    <source>
        <dbReference type="EMBL" id="MES1920964.1"/>
    </source>
</evidence>
<proteinExistence type="predicted"/>
<evidence type="ECO:0000256" key="4">
    <source>
        <dbReference type="ARBA" id="ARBA00022777"/>
    </source>
</evidence>
<keyword evidence="1" id="KW-0723">Serine/threonine-protein kinase</keyword>
<keyword evidence="2" id="KW-0808">Transferase</keyword>
<dbReference type="EMBL" id="JBDODL010000983">
    <property type="protein sequence ID" value="MES1920964.1"/>
    <property type="molecule type" value="Genomic_DNA"/>
</dbReference>
<sequence>MMALGLDYLHKEQKYIHYDFKLENILLASDEKIRICDFGLSRRAGPNRSVDYKDVRTLRNIYTAQCAKPPELLYGSVLLYSFDTWGLGMVILSMCCGNIPDVMTSYTQYIDDIDHYLLEYFRRNASNENMSALYPLLIKLFEMNPVKRLCGQISNHLTQDPLIKKWIAKIKSGKDLNEKETFMLEY</sequence>
<dbReference type="PROSITE" id="PS50011">
    <property type="entry name" value="PROTEIN_KINASE_DOM"/>
    <property type="match status" value="1"/>
</dbReference>
<reference evidence="7 8" key="1">
    <citation type="journal article" date="2024" name="BMC Biol.">
        <title>Comparative genomics of Ascetosporea gives new insight into the evolutionary basis for animal parasitism in Rhizaria.</title>
        <authorList>
            <person name="Hiltunen Thoren M."/>
            <person name="Onut-Brannstrom I."/>
            <person name="Alfjorden A."/>
            <person name="Peckova H."/>
            <person name="Swords F."/>
            <person name="Hooper C."/>
            <person name="Holzer A.S."/>
            <person name="Bass D."/>
            <person name="Burki F."/>
        </authorList>
    </citation>
    <scope>NUCLEOTIDE SEQUENCE [LARGE SCALE GENOMIC DNA]</scope>
    <source>
        <strain evidence="7">20-A016</strain>
    </source>
</reference>
<dbReference type="Proteomes" id="UP001439008">
    <property type="component" value="Unassembled WGS sequence"/>
</dbReference>
<name>A0ABV2AN81_9EUKA</name>